<keyword evidence="2" id="KW-1185">Reference proteome</keyword>
<name>A0ABD3I6R1_9MARC</name>
<dbReference type="Proteomes" id="UP001633002">
    <property type="component" value="Unassembled WGS sequence"/>
</dbReference>
<dbReference type="AlphaFoldDB" id="A0ABD3I6R1"/>
<accession>A0ABD3I6R1</accession>
<reference evidence="1 2" key="1">
    <citation type="submission" date="2024-09" db="EMBL/GenBank/DDBJ databases">
        <title>Chromosome-scale assembly of Riccia sorocarpa.</title>
        <authorList>
            <person name="Paukszto L."/>
        </authorList>
    </citation>
    <scope>NUCLEOTIDE SEQUENCE [LARGE SCALE GENOMIC DNA]</scope>
    <source>
        <strain evidence="1">LP-2024</strain>
        <tissue evidence="1">Aerial parts of the thallus</tissue>
    </source>
</reference>
<comment type="caution">
    <text evidence="1">The sequence shown here is derived from an EMBL/GenBank/DDBJ whole genome shotgun (WGS) entry which is preliminary data.</text>
</comment>
<protein>
    <submittedName>
        <fullName evidence="1">Uncharacterized protein</fullName>
    </submittedName>
</protein>
<gene>
    <name evidence="1" type="ORF">R1sor_017397</name>
</gene>
<sequence>MRKVSKKDVCEEREFFYKEPYAKRIECILTKFDHEGFVEGKMLFARGQTICKLAFWTIYGFMKLYNYEGAFKMGQRVGFHGNHGTLKPKDETLKACMKTFFQQAAEPLPHKKKKKNRETPTNMGLFIINLHRWMRDNILLYQVKETYCGKWVPEHGRTLWKRQDPESSTNFNVQLPLDQTPMSNEMIAPYAKEMEVSSFIRNYIKHKEELHTGTDPNTNVFAEDEYLIQYWKNVADVIQAGWRFDEESEFQDAFWLITDYGTSHQVPSQTSTDPSNSMGNTCREAEEELQTRDEIFVGEAAARSLATFVPIIDVTDGLMLLLRPSDNFECQDCLLVAKATGPVSRDQSEPNFNKIPIQWWRPKHGTRKASILDRYT</sequence>
<evidence type="ECO:0000313" key="1">
    <source>
        <dbReference type="EMBL" id="KAL3699375.1"/>
    </source>
</evidence>
<dbReference type="EMBL" id="JBJQOH010000001">
    <property type="protein sequence ID" value="KAL3699375.1"/>
    <property type="molecule type" value="Genomic_DNA"/>
</dbReference>
<proteinExistence type="predicted"/>
<evidence type="ECO:0000313" key="2">
    <source>
        <dbReference type="Proteomes" id="UP001633002"/>
    </source>
</evidence>
<organism evidence="1 2">
    <name type="scientific">Riccia sorocarpa</name>
    <dbReference type="NCBI Taxonomy" id="122646"/>
    <lineage>
        <taxon>Eukaryota</taxon>
        <taxon>Viridiplantae</taxon>
        <taxon>Streptophyta</taxon>
        <taxon>Embryophyta</taxon>
        <taxon>Marchantiophyta</taxon>
        <taxon>Marchantiopsida</taxon>
        <taxon>Marchantiidae</taxon>
        <taxon>Marchantiales</taxon>
        <taxon>Ricciaceae</taxon>
        <taxon>Riccia</taxon>
    </lineage>
</organism>